<gene>
    <name evidence="14" type="ORF">HPB51_006472</name>
</gene>
<feature type="repeat" description="WD" evidence="11">
    <location>
        <begin position="260"/>
        <end position="291"/>
    </location>
</feature>
<dbReference type="PANTHER" id="PTHR23284">
    <property type="entry name" value="PROLACTIN REGULATORY ELEMENT BINDING PROTEIN"/>
    <property type="match status" value="1"/>
</dbReference>
<feature type="repeat" description="WD" evidence="11">
    <location>
        <begin position="292"/>
        <end position="333"/>
    </location>
</feature>
<feature type="region of interest" description="Disordered" evidence="12">
    <location>
        <begin position="1"/>
        <end position="39"/>
    </location>
</feature>
<keyword evidence="7" id="KW-0931">ER-Golgi transport</keyword>
<evidence type="ECO:0000256" key="1">
    <source>
        <dbReference type="ARBA" id="ARBA00004389"/>
    </source>
</evidence>
<dbReference type="PROSITE" id="PS50082">
    <property type="entry name" value="WD_REPEATS_2"/>
    <property type="match status" value="2"/>
</dbReference>
<accession>A0A9J6E7F8</accession>
<evidence type="ECO:0000313" key="15">
    <source>
        <dbReference type="Proteomes" id="UP000821866"/>
    </source>
</evidence>
<comment type="subcellular location">
    <subcellularLocation>
        <location evidence="1">Endoplasmic reticulum membrane</location>
        <topology evidence="1">Single-pass membrane protein</topology>
    </subcellularLocation>
</comment>
<organism evidence="14 15">
    <name type="scientific">Rhipicephalus microplus</name>
    <name type="common">Cattle tick</name>
    <name type="synonym">Boophilus microplus</name>
    <dbReference type="NCBI Taxonomy" id="6941"/>
    <lineage>
        <taxon>Eukaryota</taxon>
        <taxon>Metazoa</taxon>
        <taxon>Ecdysozoa</taxon>
        <taxon>Arthropoda</taxon>
        <taxon>Chelicerata</taxon>
        <taxon>Arachnida</taxon>
        <taxon>Acari</taxon>
        <taxon>Parasitiformes</taxon>
        <taxon>Ixodida</taxon>
        <taxon>Ixodoidea</taxon>
        <taxon>Ixodidae</taxon>
        <taxon>Rhipicephalinae</taxon>
        <taxon>Rhipicephalus</taxon>
        <taxon>Boophilus</taxon>
    </lineage>
</organism>
<keyword evidence="9 13" id="KW-1133">Transmembrane helix</keyword>
<dbReference type="PANTHER" id="PTHR23284:SF0">
    <property type="entry name" value="PROLACTIN REGULATORY ELEMENT-BINDING PROTEIN"/>
    <property type="match status" value="1"/>
</dbReference>
<dbReference type="SMART" id="SM00320">
    <property type="entry name" value="WD40"/>
    <property type="match status" value="3"/>
</dbReference>
<keyword evidence="5" id="KW-0677">Repeat</keyword>
<evidence type="ECO:0000256" key="5">
    <source>
        <dbReference type="ARBA" id="ARBA00022737"/>
    </source>
</evidence>
<dbReference type="GO" id="GO:0005085">
    <property type="term" value="F:guanyl-nucleotide exchange factor activity"/>
    <property type="evidence" value="ECO:0007669"/>
    <property type="project" value="InterPro"/>
</dbReference>
<dbReference type="EMBL" id="JABSTU010000005">
    <property type="protein sequence ID" value="KAH8030040.1"/>
    <property type="molecule type" value="Genomic_DNA"/>
</dbReference>
<evidence type="ECO:0000256" key="2">
    <source>
        <dbReference type="ARBA" id="ARBA00022448"/>
    </source>
</evidence>
<evidence type="ECO:0000256" key="7">
    <source>
        <dbReference type="ARBA" id="ARBA00022892"/>
    </source>
</evidence>
<evidence type="ECO:0000256" key="9">
    <source>
        <dbReference type="ARBA" id="ARBA00022989"/>
    </source>
</evidence>
<dbReference type="GO" id="GO:0006888">
    <property type="term" value="P:endoplasmic reticulum to Golgi vesicle-mediated transport"/>
    <property type="evidence" value="ECO:0007669"/>
    <property type="project" value="TreeGrafter"/>
</dbReference>
<dbReference type="AlphaFoldDB" id="A0A9J6E7F8"/>
<dbReference type="InterPro" id="IPR045260">
    <property type="entry name" value="Sec12-like"/>
</dbReference>
<comment type="caution">
    <text evidence="14">The sequence shown here is derived from an EMBL/GenBank/DDBJ whole genome shotgun (WGS) entry which is preliminary data.</text>
</comment>
<name>A0A9J6E7F8_RHIMP</name>
<keyword evidence="2" id="KW-0813">Transport</keyword>
<dbReference type="PROSITE" id="PS50294">
    <property type="entry name" value="WD_REPEATS_REGION"/>
    <property type="match status" value="1"/>
</dbReference>
<dbReference type="InterPro" id="IPR001680">
    <property type="entry name" value="WD40_rpt"/>
</dbReference>
<keyword evidence="6" id="KW-0256">Endoplasmic reticulum</keyword>
<evidence type="ECO:0000256" key="13">
    <source>
        <dbReference type="SAM" id="Phobius"/>
    </source>
</evidence>
<proteinExistence type="predicted"/>
<evidence type="ECO:0000256" key="10">
    <source>
        <dbReference type="ARBA" id="ARBA00023136"/>
    </source>
</evidence>
<evidence type="ECO:0000256" key="11">
    <source>
        <dbReference type="PROSITE-ProRule" id="PRU00221"/>
    </source>
</evidence>
<feature type="region of interest" description="Disordered" evidence="12">
    <location>
        <begin position="182"/>
        <end position="210"/>
    </location>
</feature>
<dbReference type="GO" id="GO:0005789">
    <property type="term" value="C:endoplasmic reticulum membrane"/>
    <property type="evidence" value="ECO:0007669"/>
    <property type="project" value="UniProtKB-SubCell"/>
</dbReference>
<dbReference type="VEuPathDB" id="VectorBase:LOC119163558"/>
<dbReference type="Gene3D" id="2.130.10.10">
    <property type="entry name" value="YVTN repeat-like/Quinoprotein amine dehydrogenase"/>
    <property type="match status" value="1"/>
</dbReference>
<evidence type="ECO:0008006" key="16">
    <source>
        <dbReference type="Google" id="ProtNLM"/>
    </source>
</evidence>
<dbReference type="GO" id="GO:0015031">
    <property type="term" value="P:protein transport"/>
    <property type="evidence" value="ECO:0007669"/>
    <property type="project" value="UniProtKB-KW"/>
</dbReference>
<evidence type="ECO:0000256" key="3">
    <source>
        <dbReference type="ARBA" id="ARBA00022574"/>
    </source>
</evidence>
<keyword evidence="15" id="KW-1185">Reference proteome</keyword>
<reference evidence="14" key="1">
    <citation type="journal article" date="2020" name="Cell">
        <title>Large-Scale Comparative Analyses of Tick Genomes Elucidate Their Genetic Diversity and Vector Capacities.</title>
        <authorList>
            <consortium name="Tick Genome and Microbiome Consortium (TIGMIC)"/>
            <person name="Jia N."/>
            <person name="Wang J."/>
            <person name="Shi W."/>
            <person name="Du L."/>
            <person name="Sun Y."/>
            <person name="Zhan W."/>
            <person name="Jiang J.F."/>
            <person name="Wang Q."/>
            <person name="Zhang B."/>
            <person name="Ji P."/>
            <person name="Bell-Sakyi L."/>
            <person name="Cui X.M."/>
            <person name="Yuan T.T."/>
            <person name="Jiang B.G."/>
            <person name="Yang W.F."/>
            <person name="Lam T.T."/>
            <person name="Chang Q.C."/>
            <person name="Ding S.J."/>
            <person name="Wang X.J."/>
            <person name="Zhu J.G."/>
            <person name="Ruan X.D."/>
            <person name="Zhao L."/>
            <person name="Wei J.T."/>
            <person name="Ye R.Z."/>
            <person name="Que T.C."/>
            <person name="Du C.H."/>
            <person name="Zhou Y.H."/>
            <person name="Cheng J.X."/>
            <person name="Dai P.F."/>
            <person name="Guo W.B."/>
            <person name="Han X.H."/>
            <person name="Huang E.J."/>
            <person name="Li L.F."/>
            <person name="Wei W."/>
            <person name="Gao Y.C."/>
            <person name="Liu J.Z."/>
            <person name="Shao H.Z."/>
            <person name="Wang X."/>
            <person name="Wang C.C."/>
            <person name="Yang T.C."/>
            <person name="Huo Q.B."/>
            <person name="Li W."/>
            <person name="Chen H.Y."/>
            <person name="Chen S.E."/>
            <person name="Zhou L.G."/>
            <person name="Ni X.B."/>
            <person name="Tian J.H."/>
            <person name="Sheng Y."/>
            <person name="Liu T."/>
            <person name="Pan Y.S."/>
            <person name="Xia L.Y."/>
            <person name="Li J."/>
            <person name="Zhao F."/>
            <person name="Cao W.C."/>
        </authorList>
    </citation>
    <scope>NUCLEOTIDE SEQUENCE</scope>
    <source>
        <strain evidence="14">Rmic-2018</strain>
    </source>
</reference>
<evidence type="ECO:0000256" key="4">
    <source>
        <dbReference type="ARBA" id="ARBA00022692"/>
    </source>
</evidence>
<keyword evidence="4 13" id="KW-0812">Transmembrane</keyword>
<evidence type="ECO:0000256" key="12">
    <source>
        <dbReference type="SAM" id="MobiDB-lite"/>
    </source>
</evidence>
<sequence length="515" mass="57791">MTTACVVAKARPGRTATGQRRDDPADDDRRKKRSQSNNELRHTFLDGAIARDALDKATSFVLREIYELVPTKTTCKAEPVTRYPTGDCAIMNSTVFFHKGRKSFALAAGADEHCQMYTMRYCLLEDCREEDGDTRSERAMYQLASQQMLVNLLHNELHLKNGFCTLPLTTYWQQTEEARHQLCGGGDGRSRPPRTTARATGPDGKVENGTANGVAHEIGDSAKAKPDTNANSVRIGFSIRPDTSFRTDFSTKQEPFQKVVRFAPETEVLFTGGADGFLRAWKYPQYKLIYKIQAHDDELDDLCISPDENKVVTVSRDGHGYVWDALNGKQVCELTFVPPGNSSERYIFRACRFGIVEGDKSNYRLFTISNPLVRKKPASRCYLTKWDLRRQAPEKTQPMGTDVLSSLAVSEDGRFLGVGHLSGAVEVYIAFSLQRLYRAEHAHNIFVTGLEFLKSCDETRRLAGNYDASLISISVDNHIVAHHIPYPTTMEVARLLIVLVGVIFVVYLLMDFYGL</sequence>
<keyword evidence="10 13" id="KW-0472">Membrane</keyword>
<dbReference type="InterPro" id="IPR015943">
    <property type="entry name" value="WD40/YVTN_repeat-like_dom_sf"/>
</dbReference>
<dbReference type="InterPro" id="IPR011047">
    <property type="entry name" value="Quinoprotein_ADH-like_sf"/>
</dbReference>
<dbReference type="SUPFAM" id="SSF50998">
    <property type="entry name" value="Quinoprotein alcohol dehydrogenase-like"/>
    <property type="match status" value="1"/>
</dbReference>
<dbReference type="Pfam" id="PF00400">
    <property type="entry name" value="WD40"/>
    <property type="match status" value="1"/>
</dbReference>
<feature type="compositionally biased region" description="Basic and acidic residues" evidence="12">
    <location>
        <begin position="19"/>
        <end position="29"/>
    </location>
</feature>
<dbReference type="Proteomes" id="UP000821866">
    <property type="component" value="Chromosome 3"/>
</dbReference>
<keyword evidence="8" id="KW-0653">Protein transport</keyword>
<keyword evidence="3 11" id="KW-0853">WD repeat</keyword>
<evidence type="ECO:0000256" key="8">
    <source>
        <dbReference type="ARBA" id="ARBA00022927"/>
    </source>
</evidence>
<feature type="transmembrane region" description="Helical" evidence="13">
    <location>
        <begin position="492"/>
        <end position="510"/>
    </location>
</feature>
<dbReference type="GO" id="GO:0003400">
    <property type="term" value="P:regulation of COPII vesicle coating"/>
    <property type="evidence" value="ECO:0007669"/>
    <property type="project" value="TreeGrafter"/>
</dbReference>
<evidence type="ECO:0000313" key="14">
    <source>
        <dbReference type="EMBL" id="KAH8030040.1"/>
    </source>
</evidence>
<protein>
    <recommendedName>
        <fullName evidence="16">Prolactin regulatory element-binding protein</fullName>
    </recommendedName>
</protein>
<reference evidence="14" key="2">
    <citation type="submission" date="2021-09" db="EMBL/GenBank/DDBJ databases">
        <authorList>
            <person name="Jia N."/>
            <person name="Wang J."/>
            <person name="Shi W."/>
            <person name="Du L."/>
            <person name="Sun Y."/>
            <person name="Zhan W."/>
            <person name="Jiang J."/>
            <person name="Wang Q."/>
            <person name="Zhang B."/>
            <person name="Ji P."/>
            <person name="Sakyi L.B."/>
            <person name="Cui X."/>
            <person name="Yuan T."/>
            <person name="Jiang B."/>
            <person name="Yang W."/>
            <person name="Lam T.T.-Y."/>
            <person name="Chang Q."/>
            <person name="Ding S."/>
            <person name="Wang X."/>
            <person name="Zhu J."/>
            <person name="Ruan X."/>
            <person name="Zhao L."/>
            <person name="Wei J."/>
            <person name="Que T."/>
            <person name="Du C."/>
            <person name="Cheng J."/>
            <person name="Dai P."/>
            <person name="Han X."/>
            <person name="Huang E."/>
            <person name="Gao Y."/>
            <person name="Liu J."/>
            <person name="Shao H."/>
            <person name="Ye R."/>
            <person name="Li L."/>
            <person name="Wei W."/>
            <person name="Wang X."/>
            <person name="Wang C."/>
            <person name="Huo Q."/>
            <person name="Li W."/>
            <person name="Guo W."/>
            <person name="Chen H."/>
            <person name="Chen S."/>
            <person name="Zhou L."/>
            <person name="Zhou L."/>
            <person name="Ni X."/>
            <person name="Tian J."/>
            <person name="Zhou Y."/>
            <person name="Sheng Y."/>
            <person name="Liu T."/>
            <person name="Pan Y."/>
            <person name="Xia L."/>
            <person name="Li J."/>
            <person name="Zhao F."/>
            <person name="Cao W."/>
        </authorList>
    </citation>
    <scope>NUCLEOTIDE SEQUENCE</scope>
    <source>
        <strain evidence="14">Rmic-2018</strain>
        <tissue evidence="14">Larvae</tissue>
    </source>
</reference>
<evidence type="ECO:0000256" key="6">
    <source>
        <dbReference type="ARBA" id="ARBA00022824"/>
    </source>
</evidence>